<keyword evidence="3" id="KW-1185">Reference proteome</keyword>
<organism evidence="1">
    <name type="scientific">Candidatus Enterococcus dunnyi</name>
    <dbReference type="NCBI Taxonomy" id="1834192"/>
    <lineage>
        <taxon>Bacteria</taxon>
        <taxon>Bacillati</taxon>
        <taxon>Bacillota</taxon>
        <taxon>Bacilli</taxon>
        <taxon>Lactobacillales</taxon>
        <taxon>Enterococcaceae</taxon>
        <taxon>Enterococcus</taxon>
    </lineage>
</organism>
<gene>
    <name evidence="2" type="ORF">A5889_001127</name>
    <name evidence="1" type="ORF">A5889_001952</name>
</gene>
<evidence type="ECO:0000313" key="3">
    <source>
        <dbReference type="Proteomes" id="UP000196151"/>
    </source>
</evidence>
<dbReference type="OrthoDB" id="2183967at2"/>
<proteinExistence type="predicted"/>
<dbReference type="EMBL" id="NIBQ01000002">
    <property type="protein sequence ID" value="OUZ33242.1"/>
    <property type="molecule type" value="Genomic_DNA"/>
</dbReference>
<dbReference type="Proteomes" id="UP000196151">
    <property type="component" value="Chromosome"/>
</dbReference>
<dbReference type="AlphaFoldDB" id="A0A200J7N5"/>
<dbReference type="EMBL" id="CP147246">
    <property type="protein sequence ID" value="WYJ93626.1"/>
    <property type="molecule type" value="Genomic_DNA"/>
</dbReference>
<dbReference type="RefSeq" id="WP_087641046.1">
    <property type="nucleotide sequence ID" value="NZ_CP147246.1"/>
</dbReference>
<evidence type="ECO:0000313" key="2">
    <source>
        <dbReference type="EMBL" id="WYJ93626.1"/>
    </source>
</evidence>
<evidence type="ECO:0000313" key="1">
    <source>
        <dbReference type="EMBL" id="OUZ33242.1"/>
    </source>
</evidence>
<reference evidence="2" key="3">
    <citation type="submission" date="2024-03" db="EMBL/GenBank/DDBJ databases">
        <title>The Genome Sequence of Enterococcus sp. DIV0238c.</title>
        <authorList>
            <consortium name="The Broad Institute Genomics Platform"/>
            <consortium name="The Broad Institute Microbial Omics Core"/>
            <consortium name="The Broad Institute Genomic Center for Infectious Diseases"/>
            <person name="Earl A."/>
            <person name="Manson A."/>
            <person name="Gilmore M."/>
            <person name="Schwartman J."/>
            <person name="Shea T."/>
            <person name="Abouelleil A."/>
            <person name="Cao P."/>
            <person name="Chapman S."/>
            <person name="Cusick C."/>
            <person name="Young S."/>
            <person name="Neafsey D."/>
            <person name="Nusbaum C."/>
            <person name="Birren B."/>
        </authorList>
    </citation>
    <scope>NUCLEOTIDE SEQUENCE</scope>
    <source>
        <strain evidence="2">9D6_DIV0238</strain>
    </source>
</reference>
<name>A0A200J7N5_9ENTE</name>
<sequence length="155" mass="17811">MRPEIQCTYQTVEPATSNEKNQTNVKIIQLFVENGQLTIGDKIYPIVYGDLYFVAAKQNYSITDTEEELVQSKIEVPAEFLKEMAKMLDFEKEYQQIFEAQGGFHVASPRYKAIDQRFKEAAGVFNKDKSFAEALFFSRVLELLNYAVVTIKKTT</sequence>
<accession>A0A200J7N5</accession>
<reference evidence="1" key="1">
    <citation type="submission" date="2017-05" db="EMBL/GenBank/DDBJ databases">
        <title>The Genome Sequence of Enterococcus sp. 9D6_DIV0238.</title>
        <authorList>
            <consortium name="The Broad Institute Genomics Platform"/>
            <consortium name="The Broad Institute Genomic Center for Infectious Diseases"/>
            <person name="Earl A."/>
            <person name="Manson A."/>
            <person name="Schwartman J."/>
            <person name="Gilmore M."/>
            <person name="Abouelleil A."/>
            <person name="Cao P."/>
            <person name="Chapman S."/>
            <person name="Cusick C."/>
            <person name="Shea T."/>
            <person name="Young S."/>
            <person name="Neafsey D."/>
            <person name="Nusbaum C."/>
            <person name="Birren B."/>
        </authorList>
    </citation>
    <scope>NUCLEOTIDE SEQUENCE [LARGE SCALE GENOMIC DNA]</scope>
    <source>
        <strain evidence="1">9D6_DIV0238</strain>
    </source>
</reference>
<protein>
    <submittedName>
        <fullName evidence="1">Uncharacterized protein</fullName>
    </submittedName>
</protein>
<reference evidence="2" key="2">
    <citation type="submission" date="2017-05" db="EMBL/GenBank/DDBJ databases">
        <authorList>
            <consortium name="The Broad Institute Genomics Platform"/>
            <consortium name="The Broad Institute Genomic Center for Infectious Diseases"/>
            <person name="Earl A."/>
            <person name="Manson A."/>
            <person name="Schwartman J."/>
            <person name="Gilmore M."/>
            <person name="Abouelleil A."/>
            <person name="Cao P."/>
            <person name="Chapman S."/>
            <person name="Cusick C."/>
            <person name="Shea T."/>
            <person name="Young S."/>
            <person name="Neafsey D."/>
            <person name="Nusbaum C."/>
            <person name="Birren B."/>
        </authorList>
    </citation>
    <scope>NUCLEOTIDE SEQUENCE</scope>
    <source>
        <strain evidence="2">9D6_DIV0238</strain>
    </source>
</reference>